<dbReference type="InterPro" id="IPR027417">
    <property type="entry name" value="P-loop_NTPase"/>
</dbReference>
<keyword evidence="1" id="KW-0677">Repeat</keyword>
<keyword evidence="4" id="KW-1185">Reference proteome</keyword>
<comment type="caution">
    <text evidence="3">The sequence shown here is derived from an EMBL/GenBank/DDBJ whole genome shotgun (WGS) entry which is preliminary data.</text>
</comment>
<proteinExistence type="predicted"/>
<evidence type="ECO:0000313" key="4">
    <source>
        <dbReference type="Proteomes" id="UP001396898"/>
    </source>
</evidence>
<name>A0ABR1RKM5_9PEZI</name>
<dbReference type="EMBL" id="JAQQWI010000013">
    <property type="protein sequence ID" value="KAK8013658.1"/>
    <property type="molecule type" value="Genomic_DNA"/>
</dbReference>
<protein>
    <submittedName>
        <fullName evidence="3">NACHT domain-containing protein</fullName>
    </submittedName>
</protein>
<dbReference type="Pfam" id="PF24883">
    <property type="entry name" value="NPHP3_N"/>
    <property type="match status" value="1"/>
</dbReference>
<gene>
    <name evidence="3" type="ORF">PG991_009251</name>
</gene>
<feature type="domain" description="Nephrocystin 3-like N-terminal" evidence="2">
    <location>
        <begin position="8"/>
        <end position="158"/>
    </location>
</feature>
<evidence type="ECO:0000256" key="1">
    <source>
        <dbReference type="ARBA" id="ARBA00022737"/>
    </source>
</evidence>
<organism evidence="3 4">
    <name type="scientific">Apiospora marii</name>
    <dbReference type="NCBI Taxonomy" id="335849"/>
    <lineage>
        <taxon>Eukaryota</taxon>
        <taxon>Fungi</taxon>
        <taxon>Dikarya</taxon>
        <taxon>Ascomycota</taxon>
        <taxon>Pezizomycotina</taxon>
        <taxon>Sordariomycetes</taxon>
        <taxon>Xylariomycetidae</taxon>
        <taxon>Amphisphaeriales</taxon>
        <taxon>Apiosporaceae</taxon>
        <taxon>Apiospora</taxon>
    </lineage>
</organism>
<accession>A0ABR1RKM5</accession>
<dbReference type="PANTHER" id="PTHR10039:SF5">
    <property type="entry name" value="NACHT DOMAIN-CONTAINING PROTEIN"/>
    <property type="match status" value="1"/>
</dbReference>
<reference evidence="3 4" key="1">
    <citation type="submission" date="2023-01" db="EMBL/GenBank/DDBJ databases">
        <title>Analysis of 21 Apiospora genomes using comparative genomics revels a genus with tremendous synthesis potential of carbohydrate active enzymes and secondary metabolites.</title>
        <authorList>
            <person name="Sorensen T."/>
        </authorList>
    </citation>
    <scope>NUCLEOTIDE SEQUENCE [LARGE SCALE GENOMIC DNA]</scope>
    <source>
        <strain evidence="3 4">CBS 20057</strain>
    </source>
</reference>
<sequence>MLKDPICSFRSWLREPNAHHAYWICGASGSGKSTLIQSIAAQEDDDNEIKAIVVTLAPSPSGSQRSRAVDIYRCIMYEVLRSYRYLVPLIFPRAWSKAYCNSLGYAATRDTARAARPTSDQGPLSWGLEQLEKAVDWLFNQDIIPFRACLLIDGLDEYLPKSHAEDNTANAEIDALLGRITRAAWPNAKCGVATRPSLTFSAAFEDCPSLRMAELTGPAIRRCALDCLSSHEAFRCGVRGLNEHNALRQCVAEIAAAADGVFLWAEMAVSAAMRDHKEGDGMRKLRGKIRGFPRRLEDSCGRSSAAA</sequence>
<dbReference type="PANTHER" id="PTHR10039">
    <property type="entry name" value="AMELOGENIN"/>
    <property type="match status" value="1"/>
</dbReference>
<dbReference type="InterPro" id="IPR056884">
    <property type="entry name" value="NPHP3-like_N"/>
</dbReference>
<dbReference type="SUPFAM" id="SSF52540">
    <property type="entry name" value="P-loop containing nucleoside triphosphate hydrolases"/>
    <property type="match status" value="1"/>
</dbReference>
<evidence type="ECO:0000313" key="3">
    <source>
        <dbReference type="EMBL" id="KAK8013658.1"/>
    </source>
</evidence>
<evidence type="ECO:0000259" key="2">
    <source>
        <dbReference type="Pfam" id="PF24883"/>
    </source>
</evidence>
<dbReference type="Proteomes" id="UP001396898">
    <property type="component" value="Unassembled WGS sequence"/>
</dbReference>